<dbReference type="Proteomes" id="UP000503447">
    <property type="component" value="Chromosome"/>
</dbReference>
<feature type="region of interest" description="Disordered" evidence="1">
    <location>
        <begin position="319"/>
        <end position="346"/>
    </location>
</feature>
<protein>
    <submittedName>
        <fullName evidence="5">Uncharacterized protein</fullName>
    </submittedName>
</protein>
<feature type="compositionally biased region" description="Basic and acidic residues" evidence="1">
    <location>
        <begin position="178"/>
        <end position="194"/>
    </location>
</feature>
<sequence>MHDPVEVVCFHCFVAQAFQPVPQAHRLESLCHKIRHLGLTVSEGTMSEHVWVQEHAAAYLAGGLDAQEAERLEAHARDCPACSSALAAAQQLDGVLSELFTTARPDPELGDRAVARLRAVPQRKALRRAARWAAAVAAVLLLASVGAVAGSLAAANGLRMPGGTDAALFRKDEEELAEDKRKIASKSSPRERSLTEPATADGNARSIDGFSETSLAYDPTNPKKSISGDFSRRSGQGQGGANFDGTYTGNFSNYNRPFNGYYSSQPLNDLFIKELKIKPPAAAPGLSGPPAGAGSATGMTPADSAAGVPGIKQILNFSYGVKPGTPGHDPKDTVQKNPEPNPEPMRRIVLRSGDIEFEIESFDAASATVTKLVLGVKGAFIATVNSDKLTNGKVKGAITVRVPPEHLDGLVLDLRRELGKGGELKGVKLASQDVTKAYTDLESRLKAARTMEQRLLQIIKDGKGEIKQLLEAEKELGMWRTKIEELEGEIRYYANLAALSTLTITLTEREIKAAATITEREVVQAGVEVEDVDKAYQQLLAAIADLKGRIIKSELKQLAAGQFNAALAFELAAESSGPIRDRLRMLGRVARLEIDRTVQTEGGTLPSGAKAKRGETGFVVQLYNLANVTPRETVTLQVAAPDVPAAYQALRDAVAKTTGRVLVAQLNQSDRQNVGAQFDFEVRRTDEGTVRATLDAAGEELTRQVARAAETDSVTDTKVLYRVTLVSAGRLKPRETITLTVEVADVDGTATLFAAQVAEARGRQVDAKLDRDSSGRTTATLVFEVPLTAADGLVGRFKGAGTVRAAQSARDPQAPEGRYATARLLVTVTNAEAIVPDGDGLWPKVRRGLSVSAAVLLTSVTWVVFGLCVVLPWAVIGLGGYRLVRRFVAPAPTTPAPAAPPAPPPAPA</sequence>
<keyword evidence="2" id="KW-0812">Transmembrane</keyword>
<dbReference type="InterPro" id="IPR041916">
    <property type="entry name" value="Anti_sigma_zinc_sf"/>
</dbReference>
<evidence type="ECO:0000259" key="4">
    <source>
        <dbReference type="Pfam" id="PF14257"/>
    </source>
</evidence>
<accession>A0A6M5YMK0</accession>
<feature type="region of interest" description="Disordered" evidence="1">
    <location>
        <begin position="178"/>
        <end position="244"/>
    </location>
</feature>
<dbReference type="InterPro" id="IPR025645">
    <property type="entry name" value="DUF4349"/>
</dbReference>
<name>A0A6M5YMK0_9BACT</name>
<feature type="domain" description="DUF4349" evidence="4">
    <location>
        <begin position="349"/>
        <end position="515"/>
    </location>
</feature>
<evidence type="ECO:0000313" key="6">
    <source>
        <dbReference type="Proteomes" id="UP000503447"/>
    </source>
</evidence>
<organism evidence="5 6">
    <name type="scientific">Frigoriglobus tundricola</name>
    <dbReference type="NCBI Taxonomy" id="2774151"/>
    <lineage>
        <taxon>Bacteria</taxon>
        <taxon>Pseudomonadati</taxon>
        <taxon>Planctomycetota</taxon>
        <taxon>Planctomycetia</taxon>
        <taxon>Gemmatales</taxon>
        <taxon>Gemmataceae</taxon>
        <taxon>Frigoriglobus</taxon>
    </lineage>
</organism>
<dbReference type="Pfam" id="PF14257">
    <property type="entry name" value="DUF4349"/>
    <property type="match status" value="1"/>
</dbReference>
<evidence type="ECO:0000256" key="1">
    <source>
        <dbReference type="SAM" id="MobiDB-lite"/>
    </source>
</evidence>
<dbReference type="AlphaFoldDB" id="A0A6M5YMK0"/>
<reference evidence="6" key="1">
    <citation type="submission" date="2020-05" db="EMBL/GenBank/DDBJ databases">
        <title>Frigoriglobus tundricola gen. nov., sp. nov., a psychrotolerant cellulolytic planctomycete of the family Gemmataceae with two divergent copies of 16S rRNA gene.</title>
        <authorList>
            <person name="Kulichevskaya I.S."/>
            <person name="Ivanova A.A."/>
            <person name="Naumoff D.G."/>
            <person name="Beletsky A.V."/>
            <person name="Rijpstra W.I.C."/>
            <person name="Sinninghe Damste J.S."/>
            <person name="Mardanov A.V."/>
            <person name="Ravin N.V."/>
            <person name="Dedysh S.N."/>
        </authorList>
    </citation>
    <scope>NUCLEOTIDE SEQUENCE [LARGE SCALE GENOMIC DNA]</scope>
    <source>
        <strain evidence="6">PL17</strain>
    </source>
</reference>
<dbReference type="Gene3D" id="1.10.10.1320">
    <property type="entry name" value="Anti-sigma factor, zinc-finger domain"/>
    <property type="match status" value="1"/>
</dbReference>
<feature type="domain" description="Putative zinc-finger" evidence="3">
    <location>
        <begin position="51"/>
        <end position="82"/>
    </location>
</feature>
<dbReference type="EMBL" id="CP053452">
    <property type="protein sequence ID" value="QJW94566.1"/>
    <property type="molecule type" value="Genomic_DNA"/>
</dbReference>
<dbReference type="InterPro" id="IPR027383">
    <property type="entry name" value="Znf_put"/>
</dbReference>
<evidence type="ECO:0000313" key="5">
    <source>
        <dbReference type="EMBL" id="QJW94566.1"/>
    </source>
</evidence>
<keyword evidence="2" id="KW-1133">Transmembrane helix</keyword>
<gene>
    <name evidence="5" type="ORF">FTUN_2087</name>
</gene>
<dbReference type="KEGG" id="ftj:FTUN_2087"/>
<keyword evidence="6" id="KW-1185">Reference proteome</keyword>
<evidence type="ECO:0000259" key="3">
    <source>
        <dbReference type="Pfam" id="PF13490"/>
    </source>
</evidence>
<dbReference type="Pfam" id="PF13490">
    <property type="entry name" value="zf-HC2"/>
    <property type="match status" value="1"/>
</dbReference>
<evidence type="ECO:0000256" key="2">
    <source>
        <dbReference type="SAM" id="Phobius"/>
    </source>
</evidence>
<keyword evidence="2" id="KW-0472">Membrane</keyword>
<feature type="transmembrane region" description="Helical" evidence="2">
    <location>
        <begin position="853"/>
        <end position="876"/>
    </location>
</feature>
<feature type="transmembrane region" description="Helical" evidence="2">
    <location>
        <begin position="132"/>
        <end position="155"/>
    </location>
</feature>
<proteinExistence type="predicted"/>